<name>A0A9W5V0H9_BACCE</name>
<organism evidence="1 2">
    <name type="scientific">Bacillus cereus VD133</name>
    <dbReference type="NCBI Taxonomy" id="1053233"/>
    <lineage>
        <taxon>Bacteria</taxon>
        <taxon>Bacillati</taxon>
        <taxon>Bacillota</taxon>
        <taxon>Bacilli</taxon>
        <taxon>Bacillales</taxon>
        <taxon>Bacillaceae</taxon>
        <taxon>Bacillus</taxon>
        <taxon>Bacillus cereus group</taxon>
    </lineage>
</organism>
<reference evidence="1 2" key="1">
    <citation type="submission" date="2012-12" db="EMBL/GenBank/DDBJ databases">
        <title>The Genome Sequence of Bacillus cereus VD133.</title>
        <authorList>
            <consortium name="The Broad Institute Genome Sequencing Platform"/>
            <consortium name="The Broad Institute Genome Sequencing Center for Infectious Disease"/>
            <person name="Feldgarden M."/>
            <person name="Van der Auwera G.A."/>
            <person name="Mahillon J."/>
            <person name="Duprez V."/>
            <person name="Timmery S."/>
            <person name="Mattelet C."/>
            <person name="Dierick K."/>
            <person name="Sun M."/>
            <person name="Yu Z."/>
            <person name="Zhu L."/>
            <person name="Hu X."/>
            <person name="Shank E.B."/>
            <person name="Swiecicka I."/>
            <person name="Hansen B.M."/>
            <person name="Andrup L."/>
            <person name="Walker B."/>
            <person name="Young S.K."/>
            <person name="Zeng Q."/>
            <person name="Gargeya S."/>
            <person name="Fitzgerald M."/>
            <person name="Haas B."/>
            <person name="Abouelleil A."/>
            <person name="Alvarado L."/>
            <person name="Arachchi H.M."/>
            <person name="Berlin A.M."/>
            <person name="Chapman S.B."/>
            <person name="Dewar J."/>
            <person name="Goldberg J."/>
            <person name="Griggs A."/>
            <person name="Gujja S."/>
            <person name="Hansen M."/>
            <person name="Howarth C."/>
            <person name="Imamovic A."/>
            <person name="Larimer J."/>
            <person name="McCowan C."/>
            <person name="Murphy C."/>
            <person name="Neiman D."/>
            <person name="Pearson M."/>
            <person name="Priest M."/>
            <person name="Roberts A."/>
            <person name="Saif S."/>
            <person name="Shea T."/>
            <person name="Sisk P."/>
            <person name="Sykes S."/>
            <person name="Wortman J."/>
            <person name="Nusbaum C."/>
            <person name="Birren B."/>
        </authorList>
    </citation>
    <scope>NUCLEOTIDE SEQUENCE [LARGE SCALE GENOMIC DNA]</scope>
    <source>
        <strain evidence="1 2">VD133</strain>
    </source>
</reference>
<dbReference type="AlphaFoldDB" id="A0A9W5V0H9"/>
<accession>A0A9W5V0H9</accession>
<dbReference type="EMBL" id="AHFB01000090">
    <property type="protein sequence ID" value="EOO29744.1"/>
    <property type="molecule type" value="Genomic_DNA"/>
</dbReference>
<gene>
    <name evidence="1" type="ORF">IIU_05329</name>
</gene>
<evidence type="ECO:0000313" key="2">
    <source>
        <dbReference type="Proteomes" id="UP000014018"/>
    </source>
</evidence>
<proteinExistence type="predicted"/>
<protein>
    <submittedName>
        <fullName evidence="1">Uncharacterized protein</fullName>
    </submittedName>
</protein>
<comment type="caution">
    <text evidence="1">The sequence shown here is derived from an EMBL/GenBank/DDBJ whole genome shotgun (WGS) entry which is preliminary data.</text>
</comment>
<evidence type="ECO:0000313" key="1">
    <source>
        <dbReference type="EMBL" id="EOO29744.1"/>
    </source>
</evidence>
<sequence length="53" mass="6258">MIKSMMFKMRQLFLITIDTRISTICINDSSFASYEFPEVLNLSKVMNYLKEES</sequence>
<dbReference type="Proteomes" id="UP000014018">
    <property type="component" value="Unassembled WGS sequence"/>
</dbReference>